<dbReference type="NCBIfam" id="NF003842">
    <property type="entry name" value="PRK05421.1-4"/>
    <property type="match status" value="1"/>
</dbReference>
<dbReference type="RefSeq" id="WP_136863774.1">
    <property type="nucleotide sequence ID" value="NZ_SWCJ01000009.1"/>
</dbReference>
<evidence type="ECO:0000313" key="3">
    <source>
        <dbReference type="EMBL" id="TKB54225.1"/>
    </source>
</evidence>
<feature type="signal peptide" evidence="1">
    <location>
        <begin position="1"/>
        <end position="27"/>
    </location>
</feature>
<dbReference type="NCBIfam" id="NF003840">
    <property type="entry name" value="PRK05421.1-2"/>
    <property type="match status" value="1"/>
</dbReference>
<proteinExistence type="predicted"/>
<dbReference type="SUPFAM" id="SSF56219">
    <property type="entry name" value="DNase I-like"/>
    <property type="match status" value="1"/>
</dbReference>
<dbReference type="Proteomes" id="UP000305675">
    <property type="component" value="Unassembled WGS sequence"/>
</dbReference>
<keyword evidence="3" id="KW-0540">Nuclease</keyword>
<dbReference type="GO" id="GO:0004519">
    <property type="term" value="F:endonuclease activity"/>
    <property type="evidence" value="ECO:0007669"/>
    <property type="project" value="UniProtKB-KW"/>
</dbReference>
<comment type="caution">
    <text evidence="3">The sequence shown here is derived from an EMBL/GenBank/DDBJ whole genome shotgun (WGS) entry which is preliminary data.</text>
</comment>
<dbReference type="EMBL" id="SWCJ01000009">
    <property type="protein sequence ID" value="TKB54225.1"/>
    <property type="molecule type" value="Genomic_DNA"/>
</dbReference>
<dbReference type="InterPro" id="IPR036691">
    <property type="entry name" value="Endo/exonu/phosph_ase_sf"/>
</dbReference>
<sequence length="286" mass="32190">MNLCLTHFCRLALLSSLLLSLTGCPSAPEKPRVFAGTVDASSEPLSVKESLTVISWNAHKPMINDEWYQQLKRVKKQFQPQIAALQEMQHLAGFPWQVPGYHWQFGANLDYGQSSYAGLMTLTRNPVSSNQLLLSTETEPVTGTPKAGLISMIPLDNHQELLVLNVHAINFVRDSHYQTQLTQWRQALEHHQGPMLILGDFNTWSQSRLTQLQALTDDLGLSPVTFDDAQELTQFMGSALDHIFYSCQLHLDSAQVLEKLDSSDHLPLLASFHWQQCDDKPEGDLQ</sequence>
<protein>
    <submittedName>
        <fullName evidence="3">Endonuclease/exonuclease/phosphatase family protein</fullName>
    </submittedName>
</protein>
<keyword evidence="4" id="KW-1185">Reference proteome</keyword>
<organism evidence="3 4">
    <name type="scientific">Ferrimonas aestuarii</name>
    <dbReference type="NCBI Taxonomy" id="2569539"/>
    <lineage>
        <taxon>Bacteria</taxon>
        <taxon>Pseudomonadati</taxon>
        <taxon>Pseudomonadota</taxon>
        <taxon>Gammaproteobacteria</taxon>
        <taxon>Alteromonadales</taxon>
        <taxon>Ferrimonadaceae</taxon>
        <taxon>Ferrimonas</taxon>
    </lineage>
</organism>
<feature type="chain" id="PRO_5020367822" evidence="1">
    <location>
        <begin position="28"/>
        <end position="286"/>
    </location>
</feature>
<reference evidence="3 4" key="1">
    <citation type="submission" date="2019-04" db="EMBL/GenBank/DDBJ databases">
        <authorList>
            <person name="Hwang J.C."/>
        </authorList>
    </citation>
    <scope>NUCLEOTIDE SEQUENCE [LARGE SCALE GENOMIC DNA]</scope>
    <source>
        <strain evidence="3 4">IMCC35002</strain>
    </source>
</reference>
<keyword evidence="3" id="KW-0255">Endonuclease</keyword>
<accession>A0A4U1BM44</accession>
<evidence type="ECO:0000256" key="1">
    <source>
        <dbReference type="SAM" id="SignalP"/>
    </source>
</evidence>
<keyword evidence="3" id="KW-0269">Exonuclease</keyword>
<gene>
    <name evidence="3" type="ORF">FCL42_12575</name>
</gene>
<keyword evidence="3" id="KW-0378">Hydrolase</keyword>
<dbReference type="InterPro" id="IPR005135">
    <property type="entry name" value="Endo/exonuclease/phosphatase"/>
</dbReference>
<name>A0A4U1BM44_9GAMM</name>
<dbReference type="Pfam" id="PF03372">
    <property type="entry name" value="Exo_endo_phos"/>
    <property type="match status" value="1"/>
</dbReference>
<dbReference type="GO" id="GO:0004527">
    <property type="term" value="F:exonuclease activity"/>
    <property type="evidence" value="ECO:0007669"/>
    <property type="project" value="UniProtKB-KW"/>
</dbReference>
<dbReference type="AlphaFoldDB" id="A0A4U1BM44"/>
<evidence type="ECO:0000259" key="2">
    <source>
        <dbReference type="Pfam" id="PF03372"/>
    </source>
</evidence>
<dbReference type="OrthoDB" id="9793162at2"/>
<feature type="domain" description="Endonuclease/exonuclease/phosphatase" evidence="2">
    <location>
        <begin position="55"/>
        <end position="265"/>
    </location>
</feature>
<keyword evidence="1" id="KW-0732">Signal</keyword>
<evidence type="ECO:0000313" key="4">
    <source>
        <dbReference type="Proteomes" id="UP000305675"/>
    </source>
</evidence>
<dbReference type="Gene3D" id="3.60.10.10">
    <property type="entry name" value="Endonuclease/exonuclease/phosphatase"/>
    <property type="match status" value="1"/>
</dbReference>